<dbReference type="InterPro" id="IPR029058">
    <property type="entry name" value="AB_hydrolase_fold"/>
</dbReference>
<evidence type="ECO:0000313" key="4">
    <source>
        <dbReference type="Proteomes" id="UP000070456"/>
    </source>
</evidence>
<proteinExistence type="predicted"/>
<organism evidence="3 4">
    <name type="scientific">Thermotalea metallivorans</name>
    <dbReference type="NCBI Taxonomy" id="520762"/>
    <lineage>
        <taxon>Bacteria</taxon>
        <taxon>Bacillati</taxon>
        <taxon>Bacillota</taxon>
        <taxon>Clostridia</taxon>
        <taxon>Peptostreptococcales</taxon>
        <taxon>Thermotaleaceae</taxon>
        <taxon>Thermotalea</taxon>
    </lineage>
</organism>
<dbReference type="Proteomes" id="UP000070456">
    <property type="component" value="Unassembled WGS sequence"/>
</dbReference>
<reference evidence="3 4" key="1">
    <citation type="submission" date="2015-12" db="EMBL/GenBank/DDBJ databases">
        <title>Draft genome sequence of the thermoanaerobe Thermotalea metallivorans, an isolate from the runoff channel of the Great Artesian Basin, Australia.</title>
        <authorList>
            <person name="Patel B.K."/>
        </authorList>
    </citation>
    <scope>NUCLEOTIDE SEQUENCE [LARGE SCALE GENOMIC DNA]</scope>
    <source>
        <strain evidence="3 4">B2-1</strain>
    </source>
</reference>
<dbReference type="InterPro" id="IPR013736">
    <property type="entry name" value="Xaa-Pro_dipept_C"/>
</dbReference>
<dbReference type="SMART" id="SM00939">
    <property type="entry name" value="PepX_C"/>
    <property type="match status" value="1"/>
</dbReference>
<dbReference type="Gene3D" id="3.40.50.1820">
    <property type="entry name" value="alpha/beta hydrolase"/>
    <property type="match status" value="1"/>
</dbReference>
<dbReference type="GO" id="GO:0008239">
    <property type="term" value="F:dipeptidyl-peptidase activity"/>
    <property type="evidence" value="ECO:0007669"/>
    <property type="project" value="InterPro"/>
</dbReference>
<name>A0A140L2Z5_9FIRM</name>
<dbReference type="NCBIfam" id="TIGR00976">
    <property type="entry name" value="CocE_NonD"/>
    <property type="match status" value="1"/>
</dbReference>
<accession>A0A140L2Z5</accession>
<keyword evidence="4" id="KW-1185">Reference proteome</keyword>
<evidence type="ECO:0000259" key="2">
    <source>
        <dbReference type="SMART" id="SM00939"/>
    </source>
</evidence>
<dbReference type="SUPFAM" id="SSF49785">
    <property type="entry name" value="Galactose-binding domain-like"/>
    <property type="match status" value="1"/>
</dbReference>
<evidence type="ECO:0000256" key="1">
    <source>
        <dbReference type="ARBA" id="ARBA00022801"/>
    </source>
</evidence>
<dbReference type="SUPFAM" id="SSF53474">
    <property type="entry name" value="alpha/beta-Hydrolases"/>
    <property type="match status" value="1"/>
</dbReference>
<dbReference type="Pfam" id="PF08530">
    <property type="entry name" value="PepX_C"/>
    <property type="match status" value="1"/>
</dbReference>
<dbReference type="Pfam" id="PF02129">
    <property type="entry name" value="Peptidase_S15"/>
    <property type="match status" value="1"/>
</dbReference>
<protein>
    <submittedName>
        <fullName evidence="3">Cocaine esterase</fullName>
        <ecNumber evidence="3">3.1.1.84</ecNumber>
    </submittedName>
</protein>
<keyword evidence="1 3" id="KW-0378">Hydrolase</keyword>
<dbReference type="InterPro" id="IPR000383">
    <property type="entry name" value="Xaa-Pro-like_dom"/>
</dbReference>
<comment type="caution">
    <text evidence="3">The sequence shown here is derived from an EMBL/GenBank/DDBJ whole genome shotgun (WGS) entry which is preliminary data.</text>
</comment>
<dbReference type="OrthoDB" id="319764at2"/>
<evidence type="ECO:0000313" key="3">
    <source>
        <dbReference type="EMBL" id="KXG74920.1"/>
    </source>
</evidence>
<feature type="domain" description="Xaa-Pro dipeptidyl-peptidase C-terminal" evidence="2">
    <location>
        <begin position="305"/>
        <end position="540"/>
    </location>
</feature>
<dbReference type="Gene3D" id="2.60.120.260">
    <property type="entry name" value="Galactose-binding domain-like"/>
    <property type="match status" value="1"/>
</dbReference>
<dbReference type="InterPro" id="IPR008979">
    <property type="entry name" value="Galactose-bd-like_sf"/>
</dbReference>
<dbReference type="AlphaFoldDB" id="A0A140L2Z5"/>
<dbReference type="EC" id="3.1.1.84" evidence="3"/>
<sequence>MGFMSRIMSKMLKLPPAETYDIAVERDLKIPMSDGVILLADHYYPRTLGQRPTILIRSMYPDRTKGGYMGEIIAERGFQVVIVSGRGVCGSGGEMTPFMTEHEDGVAVLSWLKEQTWFDGCLGTLGQSYLGFTQWAIAYEGGSMLKAMSTQMTSSDLRSIVYPGNAFSLEVLLGWLSMIDSQEASMFRNLGNIILGGKRRKKIAWHLPLIDLDKVMTGKEYEFWRSWLIHDDPKDDWWAPGDHSHMISKVTAPNHMISGWHDFMLPSTIRDYNLLRKSGQEPYLTIGPWTHFDTEAFSMGINEALIWLRAHLLNDRKNLRDSPVRIFVMGSQEWREYPYWPPANIKYQHLYFQPSGGLSAKFPPVSEPDHYCYDPVNPTPSVGGFRSFGQGRPVLDNRFLEERTDVLTYTSDVLDYDMEIIGPVSSELFIRSTLENTDFFVRVCDVDPSGKSLNVCDGLLRLAPGRPNPAPDGIKKIKIELWPTAYCFQKGHRIRIQVSSGSFPRWNRNLGTYESLGTGMKMAIAEQLVYHDPHHPSAIILPTSEL</sequence>
<dbReference type="InterPro" id="IPR005674">
    <property type="entry name" value="CocE/Ser_esterase"/>
</dbReference>
<gene>
    <name evidence="3" type="primary">cocE</name>
    <name evidence="3" type="ORF">AN619_20190</name>
</gene>
<dbReference type="Gene3D" id="1.10.3020.10">
    <property type="entry name" value="alpha-amino acid ester hydrolase ( Helical cap domain)"/>
    <property type="match status" value="1"/>
</dbReference>
<dbReference type="EMBL" id="LOEE01000044">
    <property type="protein sequence ID" value="KXG74920.1"/>
    <property type="molecule type" value="Genomic_DNA"/>
</dbReference>